<dbReference type="Gene3D" id="3.10.450.50">
    <property type="match status" value="1"/>
</dbReference>
<dbReference type="InterPro" id="IPR038765">
    <property type="entry name" value="Papain-like_cys_pep_sf"/>
</dbReference>
<comment type="caution">
    <text evidence="4">The sequence shown here is derived from an EMBL/GenBank/DDBJ whole genome shotgun (WGS) entry which is preliminary data.</text>
</comment>
<feature type="region of interest" description="Disordered" evidence="2">
    <location>
        <begin position="257"/>
        <end position="277"/>
    </location>
</feature>
<dbReference type="Pfam" id="PF02810">
    <property type="entry name" value="SEC-C"/>
    <property type="match status" value="1"/>
</dbReference>
<dbReference type="PROSITE" id="PS50802">
    <property type="entry name" value="OTU"/>
    <property type="match status" value="1"/>
</dbReference>
<feature type="compositionally biased region" description="Basic and acidic residues" evidence="2">
    <location>
        <begin position="262"/>
        <end position="277"/>
    </location>
</feature>
<keyword evidence="5" id="KW-1185">Reference proteome</keyword>
<dbReference type="Proteomes" id="UP001605036">
    <property type="component" value="Unassembled WGS sequence"/>
</dbReference>
<evidence type="ECO:0000259" key="3">
    <source>
        <dbReference type="PROSITE" id="PS50802"/>
    </source>
</evidence>
<accession>A0ABD1XSV1</accession>
<dbReference type="SUPFAM" id="SSF103642">
    <property type="entry name" value="Sec-C motif"/>
    <property type="match status" value="1"/>
</dbReference>
<dbReference type="AlphaFoldDB" id="A0ABD1XSV1"/>
<dbReference type="PANTHER" id="PTHR12419">
    <property type="entry name" value="OTU DOMAIN CONTAINING PROTEIN"/>
    <property type="match status" value="1"/>
</dbReference>
<evidence type="ECO:0000256" key="2">
    <source>
        <dbReference type="SAM" id="MobiDB-lite"/>
    </source>
</evidence>
<sequence length="438" mass="48193">MKAWTDVAPKLNVCQINFSLSIPINVAKVSGPDTDGFSIFSLSNASRAECYDFERETDIHDSCSVGAIQFLEYLVWSQSRQSCLLKLGESEGTLLLKTKSRGGGGDNGKMNEQLAPLGLKVVNITGDGNCFFRGLDSTSAPPCLYVLRGTCQEHKLEFEPFLEEETPFHEYWNNMREDGTWAGHMELQAMSLASKCNICIPRIMFPRWQILNFQNPGTPILQLSYHGEEHYNSVRPIDDDGAGPPKLETIKAATKMVNEPPPAKDGKKQGTKTEEKGPASVKLVMAGSGCTNTAYIKQVLNEVHGDTSAAIEFIIAEKTFNEEIYQSAKDLIHAWMNNDASVYEPDIETINLLIKEVEAIADEESKTKPSTSKKPETGSTRPAREVPISAYQVVSRNKACPCGSKKKYKTCCGAIHHKHVTVLPGGPEGSVSNRAKKD</sequence>
<name>A0ABD1XSV1_9MARC</name>
<dbReference type="SUPFAM" id="SSF54001">
    <property type="entry name" value="Cysteine proteinases"/>
    <property type="match status" value="1"/>
</dbReference>
<dbReference type="EMBL" id="JBHFFA010000008">
    <property type="protein sequence ID" value="KAL2610603.1"/>
    <property type="molecule type" value="Genomic_DNA"/>
</dbReference>
<organism evidence="4 5">
    <name type="scientific">Riccia fluitans</name>
    <dbReference type="NCBI Taxonomy" id="41844"/>
    <lineage>
        <taxon>Eukaryota</taxon>
        <taxon>Viridiplantae</taxon>
        <taxon>Streptophyta</taxon>
        <taxon>Embryophyta</taxon>
        <taxon>Marchantiophyta</taxon>
        <taxon>Marchantiopsida</taxon>
        <taxon>Marchantiidae</taxon>
        <taxon>Marchantiales</taxon>
        <taxon>Ricciaceae</taxon>
        <taxon>Riccia</taxon>
    </lineage>
</organism>
<gene>
    <name evidence="4" type="ORF">R1flu_029176</name>
</gene>
<feature type="compositionally biased region" description="Low complexity" evidence="2">
    <location>
        <begin position="368"/>
        <end position="380"/>
    </location>
</feature>
<feature type="region of interest" description="Disordered" evidence="2">
    <location>
        <begin position="363"/>
        <end position="387"/>
    </location>
</feature>
<evidence type="ECO:0000313" key="4">
    <source>
        <dbReference type="EMBL" id="KAL2610603.1"/>
    </source>
</evidence>
<dbReference type="PANTHER" id="PTHR12419:SF7">
    <property type="entry name" value="OTU DOMAIN-CONTAINING PROTEIN 3"/>
    <property type="match status" value="1"/>
</dbReference>
<dbReference type="InterPro" id="IPR003323">
    <property type="entry name" value="OTU_dom"/>
</dbReference>
<evidence type="ECO:0000256" key="1">
    <source>
        <dbReference type="ARBA" id="ARBA00010407"/>
    </source>
</evidence>
<reference evidence="4 5" key="1">
    <citation type="submission" date="2024-09" db="EMBL/GenBank/DDBJ databases">
        <title>Chromosome-scale assembly of Riccia fluitans.</title>
        <authorList>
            <person name="Paukszto L."/>
            <person name="Sawicki J."/>
            <person name="Karawczyk K."/>
            <person name="Piernik-Szablinska J."/>
            <person name="Szczecinska M."/>
            <person name="Mazdziarz M."/>
        </authorList>
    </citation>
    <scope>NUCLEOTIDE SEQUENCE [LARGE SCALE GENOMIC DNA]</scope>
    <source>
        <strain evidence="4">Rf_01</strain>
        <tissue evidence="4">Aerial parts of the thallus</tissue>
    </source>
</reference>
<dbReference type="InterPro" id="IPR050704">
    <property type="entry name" value="Peptidase_C85-like"/>
</dbReference>
<evidence type="ECO:0000313" key="5">
    <source>
        <dbReference type="Proteomes" id="UP001605036"/>
    </source>
</evidence>
<dbReference type="InterPro" id="IPR004027">
    <property type="entry name" value="SEC_C_motif"/>
</dbReference>
<comment type="similarity">
    <text evidence="1">Belongs to the peptidase C85 family.</text>
</comment>
<dbReference type="Pfam" id="PF02338">
    <property type="entry name" value="OTU"/>
    <property type="match status" value="1"/>
</dbReference>
<dbReference type="Gene3D" id="3.90.70.80">
    <property type="match status" value="1"/>
</dbReference>
<feature type="domain" description="OTU" evidence="3">
    <location>
        <begin position="119"/>
        <end position="237"/>
    </location>
</feature>
<proteinExistence type="inferred from homology"/>
<protein>
    <recommendedName>
        <fullName evidence="3">OTU domain-containing protein</fullName>
    </recommendedName>
</protein>